<dbReference type="AlphaFoldDB" id="A0A091BAK4"/>
<organism evidence="2 3">
    <name type="scientific">Arenimonas malthae CC-JY-1</name>
    <dbReference type="NCBI Taxonomy" id="1384054"/>
    <lineage>
        <taxon>Bacteria</taxon>
        <taxon>Pseudomonadati</taxon>
        <taxon>Pseudomonadota</taxon>
        <taxon>Gammaproteobacteria</taxon>
        <taxon>Lysobacterales</taxon>
        <taxon>Lysobacteraceae</taxon>
        <taxon>Arenimonas</taxon>
    </lineage>
</organism>
<evidence type="ECO:0000256" key="1">
    <source>
        <dbReference type="SAM" id="SignalP"/>
    </source>
</evidence>
<dbReference type="InterPro" id="IPR011673">
    <property type="entry name" value="DUF1615"/>
</dbReference>
<keyword evidence="3" id="KW-1185">Reference proteome</keyword>
<keyword evidence="1" id="KW-0732">Signal</keyword>
<accession>A0A091BAK4</accession>
<dbReference type="STRING" id="1384054.N790_07275"/>
<dbReference type="EMBL" id="AVCH01000157">
    <property type="protein sequence ID" value="KFN47864.1"/>
    <property type="molecule type" value="Genomic_DNA"/>
</dbReference>
<comment type="caution">
    <text evidence="2">The sequence shown here is derived from an EMBL/GenBank/DDBJ whole genome shotgun (WGS) entry which is preliminary data.</text>
</comment>
<proteinExistence type="predicted"/>
<name>A0A091BAK4_9GAMM</name>
<dbReference type="OrthoDB" id="596976at2"/>
<dbReference type="Proteomes" id="UP000029392">
    <property type="component" value="Unassembled WGS sequence"/>
</dbReference>
<evidence type="ECO:0000313" key="3">
    <source>
        <dbReference type="Proteomes" id="UP000029392"/>
    </source>
</evidence>
<feature type="signal peptide" evidence="1">
    <location>
        <begin position="1"/>
        <end position="25"/>
    </location>
</feature>
<sequence length="355" mass="39234">MRWVLALPLLLLAACATTPPGPTPAQVRRDIERRIPANVADRAGWATDIQVAFEAQAITPNPENICAVLAVLEQESGYVADPVVPNLAKVSRAELERRAKAKHIPLFALNAALKLPSTDGRSYDERLAAVRTERELSDIFEDLVGRVPLGKRLFEGWNPVQTGGPMQVSIAFAEAHAEGYPYEMAGSVRREVFTRRGGMYFGIRHLLGYDTPYTRKVHRFADFNAGWYASRNAAFQNAVAIASGRRLALDGDLLAPGAPLSRPGETERAVRSLAPQLGMDERGIRDALSFGRRLDFNDSDLFRQVFELAEAKAGKPLPRAMIPGIQLESPKITRELSTAWFATRVDGRYRQCLAR</sequence>
<evidence type="ECO:0008006" key="4">
    <source>
        <dbReference type="Google" id="ProtNLM"/>
    </source>
</evidence>
<gene>
    <name evidence="2" type="ORF">N790_07275</name>
</gene>
<dbReference type="PATRIC" id="fig|1384054.3.peg.1458"/>
<reference evidence="2 3" key="1">
    <citation type="submission" date="2013-09" db="EMBL/GenBank/DDBJ databases">
        <title>Genome sequencing of Arenimonas malthae.</title>
        <authorList>
            <person name="Chen F."/>
            <person name="Wang G."/>
        </authorList>
    </citation>
    <scope>NUCLEOTIDE SEQUENCE [LARGE SCALE GENOMIC DNA]</scope>
    <source>
        <strain evidence="2 3">CC-JY-1</strain>
    </source>
</reference>
<protein>
    <recommendedName>
        <fullName evidence="4">DUF1615 domain-containing protein</fullName>
    </recommendedName>
</protein>
<feature type="chain" id="PRO_5001869602" description="DUF1615 domain-containing protein" evidence="1">
    <location>
        <begin position="26"/>
        <end position="355"/>
    </location>
</feature>
<dbReference type="eggNOG" id="ENOG502Z82H">
    <property type="taxonomic scope" value="Bacteria"/>
</dbReference>
<dbReference type="Pfam" id="PF07759">
    <property type="entry name" value="DUF1615"/>
    <property type="match status" value="1"/>
</dbReference>
<evidence type="ECO:0000313" key="2">
    <source>
        <dbReference type="EMBL" id="KFN47864.1"/>
    </source>
</evidence>
<dbReference type="RefSeq" id="WP_043802977.1">
    <property type="nucleotide sequence ID" value="NZ_AVCH01000157.1"/>
</dbReference>
<dbReference type="PROSITE" id="PS51257">
    <property type="entry name" value="PROKAR_LIPOPROTEIN"/>
    <property type="match status" value="1"/>
</dbReference>